<dbReference type="GO" id="GO:0006351">
    <property type="term" value="P:DNA-templated transcription"/>
    <property type="evidence" value="ECO:0007669"/>
    <property type="project" value="InterPro"/>
</dbReference>
<proteinExistence type="inferred from homology"/>
<evidence type="ECO:0000256" key="6">
    <source>
        <dbReference type="SAM" id="MobiDB-lite"/>
    </source>
</evidence>
<gene>
    <name evidence="7" type="ORF">FA15DRAFT_640552</name>
</gene>
<evidence type="ECO:0000256" key="4">
    <source>
        <dbReference type="ARBA" id="ARBA00023163"/>
    </source>
</evidence>
<dbReference type="InterPro" id="IPR009668">
    <property type="entry name" value="RNA_pol-assoc_fac_A49-like"/>
</dbReference>
<organism evidence="7 8">
    <name type="scientific">Coprinopsis marcescibilis</name>
    <name type="common">Agaric fungus</name>
    <name type="synonym">Psathyrella marcescibilis</name>
    <dbReference type="NCBI Taxonomy" id="230819"/>
    <lineage>
        <taxon>Eukaryota</taxon>
        <taxon>Fungi</taxon>
        <taxon>Dikarya</taxon>
        <taxon>Basidiomycota</taxon>
        <taxon>Agaricomycotina</taxon>
        <taxon>Agaricomycetes</taxon>
        <taxon>Agaricomycetidae</taxon>
        <taxon>Agaricales</taxon>
        <taxon>Agaricineae</taxon>
        <taxon>Psathyrellaceae</taxon>
        <taxon>Coprinopsis</taxon>
    </lineage>
</organism>
<feature type="compositionally biased region" description="Polar residues" evidence="6">
    <location>
        <begin position="22"/>
        <end position="32"/>
    </location>
</feature>
<dbReference type="STRING" id="230819.A0A5C3KW58"/>
<sequence>MSAVKSGSKKRKRDPTPDTAGLTFQLSSSKPSQGGPFIGKSSQNQSCVTLNKFIVSYPAVQAPTGTTFDCYAKKKSKTQTNNSGDADQEDPSDIMLVGETEAVEFVTNEAETSRVAEGGCHYLVAVHNRKTGQVSILSRPKIPHILGHTVKALKSVTPLAAPSKTQYLEAKNALGETFGTKKAKAAIRAQERNHVDIGAMEGVMNYVMDSIDKGAEGLMTDEQAKVSTDNNRLIPPFSATANMPDDIYPLHSIIPEVEWKALSVSAFDSTQNENERLALLPFRYSNWIKEHINALGNSSSSKSNKKTLKILLYISGMLAFRQASSRKEISKDQIQEKLSSLPSIVADSLLSRFTEVPRGSTTYQATSTTKTNLLTHMFALCLKVDKFATNTELLAADLSMKTAEVNQLFRSLGCKIVKLTERERTKLGLPDSVADQKRAVLNVPVEFPKPKRRRAN</sequence>
<reference evidence="7 8" key="1">
    <citation type="journal article" date="2019" name="Nat. Ecol. Evol.">
        <title>Megaphylogeny resolves global patterns of mushroom evolution.</title>
        <authorList>
            <person name="Varga T."/>
            <person name="Krizsan K."/>
            <person name="Foldi C."/>
            <person name="Dima B."/>
            <person name="Sanchez-Garcia M."/>
            <person name="Sanchez-Ramirez S."/>
            <person name="Szollosi G.J."/>
            <person name="Szarkandi J.G."/>
            <person name="Papp V."/>
            <person name="Albert L."/>
            <person name="Andreopoulos W."/>
            <person name="Angelini C."/>
            <person name="Antonin V."/>
            <person name="Barry K.W."/>
            <person name="Bougher N.L."/>
            <person name="Buchanan P."/>
            <person name="Buyck B."/>
            <person name="Bense V."/>
            <person name="Catcheside P."/>
            <person name="Chovatia M."/>
            <person name="Cooper J."/>
            <person name="Damon W."/>
            <person name="Desjardin D."/>
            <person name="Finy P."/>
            <person name="Geml J."/>
            <person name="Haridas S."/>
            <person name="Hughes K."/>
            <person name="Justo A."/>
            <person name="Karasinski D."/>
            <person name="Kautmanova I."/>
            <person name="Kiss B."/>
            <person name="Kocsube S."/>
            <person name="Kotiranta H."/>
            <person name="LaButti K.M."/>
            <person name="Lechner B.E."/>
            <person name="Liimatainen K."/>
            <person name="Lipzen A."/>
            <person name="Lukacs Z."/>
            <person name="Mihaltcheva S."/>
            <person name="Morgado L.N."/>
            <person name="Niskanen T."/>
            <person name="Noordeloos M.E."/>
            <person name="Ohm R.A."/>
            <person name="Ortiz-Santana B."/>
            <person name="Ovrebo C."/>
            <person name="Racz N."/>
            <person name="Riley R."/>
            <person name="Savchenko A."/>
            <person name="Shiryaev A."/>
            <person name="Soop K."/>
            <person name="Spirin V."/>
            <person name="Szebenyi C."/>
            <person name="Tomsovsky M."/>
            <person name="Tulloss R.E."/>
            <person name="Uehling J."/>
            <person name="Grigoriev I.V."/>
            <person name="Vagvolgyi C."/>
            <person name="Papp T."/>
            <person name="Martin F.M."/>
            <person name="Miettinen O."/>
            <person name="Hibbett D.S."/>
            <person name="Nagy L.G."/>
        </authorList>
    </citation>
    <scope>NUCLEOTIDE SEQUENCE [LARGE SCALE GENOMIC DNA]</scope>
    <source>
        <strain evidence="7 8">CBS 121175</strain>
    </source>
</reference>
<evidence type="ECO:0000313" key="7">
    <source>
        <dbReference type="EMBL" id="TFK24889.1"/>
    </source>
</evidence>
<dbReference type="Pfam" id="PF06870">
    <property type="entry name" value="RNA_pol_I_A49"/>
    <property type="match status" value="1"/>
</dbReference>
<dbReference type="AlphaFoldDB" id="A0A5C3KW58"/>
<dbReference type="EMBL" id="ML210193">
    <property type="protein sequence ID" value="TFK24889.1"/>
    <property type="molecule type" value="Genomic_DNA"/>
</dbReference>
<name>A0A5C3KW58_COPMA</name>
<evidence type="ECO:0000256" key="1">
    <source>
        <dbReference type="ARBA" id="ARBA00004604"/>
    </source>
</evidence>
<dbReference type="GO" id="GO:0000428">
    <property type="term" value="C:DNA-directed RNA polymerase complex"/>
    <property type="evidence" value="ECO:0007669"/>
    <property type="project" value="UniProtKB-KW"/>
</dbReference>
<evidence type="ECO:0000313" key="8">
    <source>
        <dbReference type="Proteomes" id="UP000307440"/>
    </source>
</evidence>
<evidence type="ECO:0000256" key="5">
    <source>
        <dbReference type="ARBA" id="ARBA00023242"/>
    </source>
</evidence>
<keyword evidence="5" id="KW-0539">Nucleus</keyword>
<dbReference type="Proteomes" id="UP000307440">
    <property type="component" value="Unassembled WGS sequence"/>
</dbReference>
<keyword evidence="3" id="KW-0240">DNA-directed RNA polymerase</keyword>
<comment type="subcellular location">
    <subcellularLocation>
        <location evidence="1">Nucleus</location>
        <location evidence="1">Nucleolus</location>
    </subcellularLocation>
</comment>
<dbReference type="PANTHER" id="PTHR14440">
    <property type="entry name" value="DNA-DIRECTED RNA POLYMERASE I SUBUNIT RPA49"/>
    <property type="match status" value="1"/>
</dbReference>
<dbReference type="GO" id="GO:0003677">
    <property type="term" value="F:DNA binding"/>
    <property type="evidence" value="ECO:0007669"/>
    <property type="project" value="InterPro"/>
</dbReference>
<protein>
    <submittedName>
        <fullName evidence="7">Rpa49 subunit specific to nuclear RNA polymerase I</fullName>
    </submittedName>
</protein>
<evidence type="ECO:0000256" key="3">
    <source>
        <dbReference type="ARBA" id="ARBA00022478"/>
    </source>
</evidence>
<dbReference type="GO" id="GO:0005730">
    <property type="term" value="C:nucleolus"/>
    <property type="evidence" value="ECO:0007669"/>
    <property type="project" value="UniProtKB-SubCell"/>
</dbReference>
<feature type="region of interest" description="Disordered" evidence="6">
    <location>
        <begin position="1"/>
        <end position="38"/>
    </location>
</feature>
<comment type="similarity">
    <text evidence="2">Belongs to the eukaryotic RPA49/POLR1E RNA polymerase subunit family.</text>
</comment>
<keyword evidence="8" id="KW-1185">Reference proteome</keyword>
<evidence type="ECO:0000256" key="2">
    <source>
        <dbReference type="ARBA" id="ARBA00009430"/>
    </source>
</evidence>
<accession>A0A5C3KW58</accession>
<dbReference type="OrthoDB" id="532500at2759"/>
<keyword evidence="4" id="KW-0804">Transcription</keyword>